<evidence type="ECO:0000256" key="2">
    <source>
        <dbReference type="ARBA" id="ARBA00010761"/>
    </source>
</evidence>
<reference evidence="7" key="2">
    <citation type="submission" date="2016-06" db="EMBL/GenBank/DDBJ databases">
        <authorList>
            <person name="Kjaerup R.B."/>
            <person name="Dalgaard T.S."/>
            <person name="Juul-Madsen H.R."/>
        </authorList>
    </citation>
    <scope>NUCLEOTIDE SEQUENCE</scope>
</reference>
<comment type="subcellular location">
    <subcellularLocation>
        <location evidence="1">Mitochondrion</location>
    </subcellularLocation>
</comment>
<dbReference type="GO" id="GO:0005840">
    <property type="term" value="C:ribosome"/>
    <property type="evidence" value="ECO:0007669"/>
    <property type="project" value="UniProtKB-KW"/>
</dbReference>
<dbReference type="GO" id="GO:1990904">
    <property type="term" value="C:ribonucleoprotein complex"/>
    <property type="evidence" value="ECO:0007669"/>
    <property type="project" value="UniProtKB-KW"/>
</dbReference>
<gene>
    <name evidence="7" type="primary">rps3</name>
</gene>
<sequence length="395" mass="45798">MNSSFSLFSLKERAIIDEHKSNKSIKSSEHIKNRNNYDVEISNYQCGIMKIENNVIKVIDSYFNGISIFNGNSNINTNSSITSIRRFISKPTFQYYNNEIKIILYYYLEDDSLINTVTSKYYNTKEGSDAISYNDISFNDKNNINNKNTTPFNCYKNFEVQSKKTNSIFFDSNLQSLISTIEQIYNENKRSIISMESSNNKNMKKMINDLESTSLIGTSFHNKKITLQCSRIYYPYMNRDILAKYIAHNCSSNTFLNIQEIISNRVRHSDDITQIHQSQLRNMFIKKRNEYTSFLTSMITGIKVKISGRLTTESIIPRVTVKSFQTGTFNQKINKNLKYLNINNKLPISNINSFKSLASQINYSKPNFKTINTSEYTTKNRIGAFTVKVWISSTR</sequence>
<geneLocation type="mitochondrion" evidence="7"/>
<evidence type="ECO:0000256" key="1">
    <source>
        <dbReference type="ARBA" id="ARBA00004173"/>
    </source>
</evidence>
<dbReference type="Pfam" id="PF05316">
    <property type="entry name" value="VAR1"/>
    <property type="match status" value="1"/>
</dbReference>
<comment type="similarity">
    <text evidence="2">Belongs to the universal ribosomal protein uS3 family.</text>
</comment>
<evidence type="ECO:0000313" key="7">
    <source>
        <dbReference type="EMBL" id="APT42128.1"/>
    </source>
</evidence>
<dbReference type="GO" id="GO:0006412">
    <property type="term" value="P:translation"/>
    <property type="evidence" value="ECO:0007669"/>
    <property type="project" value="InterPro"/>
</dbReference>
<evidence type="ECO:0000256" key="5">
    <source>
        <dbReference type="ARBA" id="ARBA00023274"/>
    </source>
</evidence>
<organism evidence="7">
    <name type="scientific">Tilletia indica</name>
    <dbReference type="NCBI Taxonomy" id="43049"/>
    <lineage>
        <taxon>Eukaryota</taxon>
        <taxon>Fungi</taxon>
        <taxon>Dikarya</taxon>
        <taxon>Basidiomycota</taxon>
        <taxon>Ustilaginomycotina</taxon>
        <taxon>Exobasidiomycetes</taxon>
        <taxon>Tilletiales</taxon>
        <taxon>Tilletiaceae</taxon>
        <taxon>Tilletia</taxon>
    </lineage>
</organism>
<evidence type="ECO:0000256" key="3">
    <source>
        <dbReference type="ARBA" id="ARBA00022980"/>
    </source>
</evidence>
<dbReference type="EMBL" id="KX394364">
    <property type="protein sequence ID" value="APT42128.1"/>
    <property type="molecule type" value="Genomic_DNA"/>
</dbReference>
<keyword evidence="3 7" id="KW-0689">Ribosomal protein</keyword>
<keyword evidence="5" id="KW-0687">Ribonucleoprotein</keyword>
<evidence type="ECO:0000256" key="6">
    <source>
        <dbReference type="ARBA" id="ARBA00035157"/>
    </source>
</evidence>
<proteinExistence type="inferred from homology"/>
<dbReference type="InterPro" id="IPR007980">
    <property type="entry name" value="Ribosomal_uS3m_fun"/>
</dbReference>
<accession>A0A1L6Z773</accession>
<name>A0A1L6Z773_9BASI</name>
<dbReference type="AlphaFoldDB" id="A0A1L6Z773"/>
<evidence type="ECO:0000256" key="4">
    <source>
        <dbReference type="ARBA" id="ARBA00023128"/>
    </source>
</evidence>
<reference evidence="7" key="1">
    <citation type="journal article" date="2016" name="PLoS ONE">
        <title>Characterization of SNP and Structural Variations in the Mitochondrial Genomes of Tilletia indica and Its Closely Related Species Formed Basis for a Simple Diagnostic Assay.</title>
        <authorList>
            <person name="Tan M.K."/>
            <person name="Raman H."/>
            <person name="Chambers G."/>
            <person name="Sharma I."/>
            <person name="Chen Z."/>
            <person name="Deshpande N."/>
            <person name="Wilkins M.R."/>
        </authorList>
    </citation>
    <scope>NUCLEOTIDE SEQUENCE</scope>
</reference>
<dbReference type="GO" id="GO:0005739">
    <property type="term" value="C:mitochondrion"/>
    <property type="evidence" value="ECO:0007669"/>
    <property type="project" value="UniProtKB-SubCell"/>
</dbReference>
<protein>
    <recommendedName>
        <fullName evidence="6">Small ribosomal subunit protein uS3m</fullName>
    </recommendedName>
</protein>
<keyword evidence="4 7" id="KW-0496">Mitochondrion</keyword>
<dbReference type="GO" id="GO:0003735">
    <property type="term" value="F:structural constituent of ribosome"/>
    <property type="evidence" value="ECO:0007669"/>
    <property type="project" value="InterPro"/>
</dbReference>